<dbReference type="Proteomes" id="UP001298424">
    <property type="component" value="Unassembled WGS sequence"/>
</dbReference>
<dbReference type="RefSeq" id="WP_238746571.1">
    <property type="nucleotide sequence ID" value="NZ_JAKOOW010000022.1"/>
</dbReference>
<keyword evidence="2" id="KW-1185">Reference proteome</keyword>
<protein>
    <recommendedName>
        <fullName evidence="3">Cofactor-independent phosphoglycerate mutase</fullName>
    </recommendedName>
</protein>
<accession>A0ABS9NMW3</accession>
<comment type="caution">
    <text evidence="1">The sequence shown here is derived from an EMBL/GenBank/DDBJ whole genome shotgun (WGS) entry which is preliminary data.</text>
</comment>
<evidence type="ECO:0000313" key="2">
    <source>
        <dbReference type="Proteomes" id="UP001298424"/>
    </source>
</evidence>
<evidence type="ECO:0008006" key="3">
    <source>
        <dbReference type="Google" id="ProtNLM"/>
    </source>
</evidence>
<gene>
    <name evidence="1" type="ORF">MB824_05345</name>
</gene>
<name>A0ABS9NMW3_9NEIS</name>
<organism evidence="1 2">
    <name type="scientific">Kingella pumchi</name>
    <dbReference type="NCBI Taxonomy" id="2779506"/>
    <lineage>
        <taxon>Bacteria</taxon>
        <taxon>Pseudomonadati</taxon>
        <taxon>Pseudomonadota</taxon>
        <taxon>Betaproteobacteria</taxon>
        <taxon>Neisseriales</taxon>
        <taxon>Neisseriaceae</taxon>
        <taxon>Kingella</taxon>
    </lineage>
</organism>
<dbReference type="EMBL" id="JAKOOW010000022">
    <property type="protein sequence ID" value="MCG6503917.1"/>
    <property type="molecule type" value="Genomic_DNA"/>
</dbReference>
<sequence length="319" mass="35241">MPFYPPMFTLILPGLLRENAAQLPLPPTPALNHLLRFGRFAGEAAERGEMLGRWLGAAFDLPANQAYASPVCQRTGMNSIMQHGGAMLGIGAEEAEQWCRGLNEFFAGDAEFAVLRPDLWLLTLPEAVCWQAPPLWQAEGLIDGSARAQGENARQWLSMQTEIQMWLHAHPLNSGRGIPVNAVWLWTPPALPAPAEAFELVGSSNPWRSHSTLNSADEPQDFAAWQQQCRNASADINRSALWLDALNAGSDDPARYLDILAAWEKDFFAPVWDALKTGSLKGLRLVCDGLTGGMLTVPPKPQFAFWKRRRTFNGERLDA</sequence>
<reference evidence="1 2" key="1">
    <citation type="submission" date="2022-02" db="EMBL/GenBank/DDBJ databases">
        <title>Genome sequence data of Kingella unionensis sp. nov. strain CICC 24913 (CCUG 75125).</title>
        <authorList>
            <person name="Xiao M."/>
        </authorList>
    </citation>
    <scope>NUCLEOTIDE SEQUENCE [LARGE SCALE GENOMIC DNA]</scope>
    <source>
        <strain evidence="1 2">CICC 24913</strain>
    </source>
</reference>
<evidence type="ECO:0000313" key="1">
    <source>
        <dbReference type="EMBL" id="MCG6503917.1"/>
    </source>
</evidence>
<proteinExistence type="predicted"/>